<evidence type="ECO:0000313" key="1">
    <source>
        <dbReference type="EMBL" id="GBF33583.1"/>
    </source>
</evidence>
<dbReference type="Proteomes" id="UP000239549">
    <property type="component" value="Unassembled WGS sequence"/>
</dbReference>
<organism evidence="1 2">
    <name type="scientific">Desulfocucumis palustris</name>
    <dbReference type="NCBI Taxonomy" id="1898651"/>
    <lineage>
        <taxon>Bacteria</taxon>
        <taxon>Bacillati</taxon>
        <taxon>Bacillota</taxon>
        <taxon>Clostridia</taxon>
        <taxon>Eubacteriales</taxon>
        <taxon>Desulfocucumaceae</taxon>
        <taxon>Desulfocucumis</taxon>
    </lineage>
</organism>
<proteinExistence type="predicted"/>
<evidence type="ECO:0000313" key="2">
    <source>
        <dbReference type="Proteomes" id="UP000239549"/>
    </source>
</evidence>
<name>A0A2L2XCY3_9FIRM</name>
<dbReference type="AlphaFoldDB" id="A0A2L2XCY3"/>
<dbReference type="EMBL" id="BFAV01000104">
    <property type="protein sequence ID" value="GBF33583.1"/>
    <property type="molecule type" value="Genomic_DNA"/>
</dbReference>
<protein>
    <submittedName>
        <fullName evidence="1">Uncharacterized protein</fullName>
    </submittedName>
</protein>
<sequence>MCWKYMPRRGVQNRSGDDYTTKHVDSIIILNCSYSWQG</sequence>
<comment type="caution">
    <text evidence="1">The sequence shown here is derived from an EMBL/GenBank/DDBJ whole genome shotgun (WGS) entry which is preliminary data.</text>
</comment>
<gene>
    <name evidence="1" type="ORF">DCCM_2689</name>
</gene>
<reference evidence="2" key="1">
    <citation type="submission" date="2018-02" db="EMBL/GenBank/DDBJ databases">
        <title>Genome sequence of Desulfocucumis palustris strain NAW-5.</title>
        <authorList>
            <person name="Watanabe M."/>
            <person name="Kojima H."/>
            <person name="Fukui M."/>
        </authorList>
    </citation>
    <scope>NUCLEOTIDE SEQUENCE [LARGE SCALE GENOMIC DNA]</scope>
    <source>
        <strain evidence="2">NAW-5</strain>
    </source>
</reference>
<keyword evidence="2" id="KW-1185">Reference proteome</keyword>
<accession>A0A2L2XCY3</accession>